<dbReference type="EMBL" id="QSWH01000002">
    <property type="protein sequence ID" value="RRR23995.1"/>
    <property type="molecule type" value="Genomic_DNA"/>
</dbReference>
<dbReference type="GO" id="GO:0003677">
    <property type="term" value="F:DNA binding"/>
    <property type="evidence" value="ECO:0007669"/>
    <property type="project" value="UniProtKB-KW"/>
</dbReference>
<dbReference type="PANTHER" id="PTHR30204">
    <property type="entry name" value="REDOX-CYCLING DRUG-SENSING TRANSCRIPTIONAL ACTIVATOR SOXR"/>
    <property type="match status" value="1"/>
</dbReference>
<evidence type="ECO:0000259" key="3">
    <source>
        <dbReference type="PROSITE" id="PS50937"/>
    </source>
</evidence>
<evidence type="ECO:0000313" key="6">
    <source>
        <dbReference type="Proteomes" id="UP000254236"/>
    </source>
</evidence>
<evidence type="ECO:0000256" key="2">
    <source>
        <dbReference type="SAM" id="MobiDB-lite"/>
    </source>
</evidence>
<reference evidence="4 6" key="1">
    <citation type="submission" date="2018-07" db="EMBL/GenBank/DDBJ databases">
        <title>Brachybacterium saurashtrense DSM 23186 genome sequence.</title>
        <authorList>
            <person name="Guo L."/>
        </authorList>
    </citation>
    <scope>NUCLEOTIDE SEQUENCE [LARGE SCALE GENOMIC DNA]</scope>
    <source>
        <strain evidence="4 6">DSM 23186</strain>
    </source>
</reference>
<dbReference type="PROSITE" id="PS50937">
    <property type="entry name" value="HTH_MERR_2"/>
    <property type="match status" value="1"/>
</dbReference>
<dbReference type="PANTHER" id="PTHR30204:SF98">
    <property type="entry name" value="HTH-TYPE TRANSCRIPTIONAL REGULATOR ADHR"/>
    <property type="match status" value="1"/>
</dbReference>
<dbReference type="Pfam" id="PF13411">
    <property type="entry name" value="MerR_1"/>
    <property type="match status" value="1"/>
</dbReference>
<gene>
    <name evidence="4" type="ORF">DWV08_11975</name>
    <name evidence="5" type="ORF">DXU92_03725</name>
</gene>
<dbReference type="RefSeq" id="WP_115414005.1">
    <property type="nucleotide sequence ID" value="NZ_CP031356.1"/>
</dbReference>
<keyword evidence="1" id="KW-0238">DNA-binding</keyword>
<protein>
    <submittedName>
        <fullName evidence="5">MerR family transcriptional regulator</fullName>
    </submittedName>
</protein>
<evidence type="ECO:0000313" key="4">
    <source>
        <dbReference type="EMBL" id="AXK46255.1"/>
    </source>
</evidence>
<dbReference type="InterPro" id="IPR000551">
    <property type="entry name" value="MerR-type_HTH_dom"/>
</dbReference>
<keyword evidence="6" id="KW-1185">Reference proteome</keyword>
<dbReference type="GO" id="GO:0003700">
    <property type="term" value="F:DNA-binding transcription factor activity"/>
    <property type="evidence" value="ECO:0007669"/>
    <property type="project" value="InterPro"/>
</dbReference>
<accession>A0A345YQQ3</accession>
<feature type="domain" description="HTH merR-type" evidence="3">
    <location>
        <begin position="1"/>
        <end position="70"/>
    </location>
</feature>
<dbReference type="SMART" id="SM00422">
    <property type="entry name" value="HTH_MERR"/>
    <property type="match status" value="1"/>
</dbReference>
<name>A0A345YQQ3_9MICO</name>
<feature type="region of interest" description="Disordered" evidence="2">
    <location>
        <begin position="93"/>
        <end position="117"/>
    </location>
</feature>
<dbReference type="OrthoDB" id="5242095at2"/>
<evidence type="ECO:0000313" key="7">
    <source>
        <dbReference type="Proteomes" id="UP000282185"/>
    </source>
</evidence>
<dbReference type="InterPro" id="IPR047057">
    <property type="entry name" value="MerR_fam"/>
</dbReference>
<dbReference type="Gene3D" id="1.10.1660.10">
    <property type="match status" value="1"/>
</dbReference>
<dbReference type="AlphaFoldDB" id="A0A345YQQ3"/>
<dbReference type="Proteomes" id="UP000254236">
    <property type="component" value="Chromosome"/>
</dbReference>
<dbReference type="KEGG" id="bsau:DWV08_11975"/>
<sequence length="225" mass="24263">MKISKLSARTGLPVGTLKYYLREGLMPSGRRTSRTAAEYDDSHVERALLVRALTDVGGLGIAAVQRVVAVIDAPEPARLDVLATAQDALLGGHSRDLERDQERADGGRADQECADGEGSRAREWAEGHGWRTFPEDLLVGRLDRAWEACEQAGVALDEADLHRYARAMEEVAEVDVEAVPVGAAEAVRRVVVGTVMVEPVLSALRLMAQREVSMGRAGQRPAEGA</sequence>
<proteinExistence type="predicted"/>
<dbReference type="SUPFAM" id="SSF46955">
    <property type="entry name" value="Putative DNA-binding domain"/>
    <property type="match status" value="1"/>
</dbReference>
<dbReference type="Proteomes" id="UP000282185">
    <property type="component" value="Unassembled WGS sequence"/>
</dbReference>
<reference evidence="5 7" key="2">
    <citation type="submission" date="2018-08" db="EMBL/GenBank/DDBJ databases">
        <title>Brachybacterium saurashtrense DSM 23186.</title>
        <authorList>
            <person name="Li Y."/>
        </authorList>
    </citation>
    <scope>NUCLEOTIDE SEQUENCE [LARGE SCALE GENOMIC DNA]</scope>
    <source>
        <strain evidence="5 7">DSM 23186</strain>
    </source>
</reference>
<organism evidence="5 7">
    <name type="scientific">Brachybacterium saurashtrense</name>
    <dbReference type="NCBI Taxonomy" id="556288"/>
    <lineage>
        <taxon>Bacteria</taxon>
        <taxon>Bacillati</taxon>
        <taxon>Actinomycetota</taxon>
        <taxon>Actinomycetes</taxon>
        <taxon>Micrococcales</taxon>
        <taxon>Dermabacteraceae</taxon>
        <taxon>Brachybacterium</taxon>
    </lineage>
</organism>
<dbReference type="InterPro" id="IPR009061">
    <property type="entry name" value="DNA-bd_dom_put_sf"/>
</dbReference>
<dbReference type="EMBL" id="CP031356">
    <property type="protein sequence ID" value="AXK46255.1"/>
    <property type="molecule type" value="Genomic_DNA"/>
</dbReference>
<evidence type="ECO:0000256" key="1">
    <source>
        <dbReference type="ARBA" id="ARBA00023125"/>
    </source>
</evidence>
<evidence type="ECO:0000313" key="5">
    <source>
        <dbReference type="EMBL" id="RRR23995.1"/>
    </source>
</evidence>